<organism evidence="5 6">
    <name type="scientific">Clostridium disporicum</name>
    <dbReference type="NCBI Taxonomy" id="84024"/>
    <lineage>
        <taxon>Bacteria</taxon>
        <taxon>Bacillati</taxon>
        <taxon>Bacillota</taxon>
        <taxon>Clostridia</taxon>
        <taxon>Eubacteriales</taxon>
        <taxon>Clostridiaceae</taxon>
        <taxon>Clostridium</taxon>
    </lineage>
</organism>
<dbReference type="PROSITE" id="PS00893">
    <property type="entry name" value="NUDIX_BOX"/>
    <property type="match status" value="1"/>
</dbReference>
<protein>
    <submittedName>
        <fullName evidence="5">NUDIX hydrolase</fullName>
    </submittedName>
</protein>
<dbReference type="Proteomes" id="UP000095558">
    <property type="component" value="Unassembled WGS sequence"/>
</dbReference>
<comment type="similarity">
    <text evidence="3">Belongs to the Nudix hydrolase family.</text>
</comment>
<dbReference type="PRINTS" id="PR00502">
    <property type="entry name" value="NUDIXFAMILY"/>
</dbReference>
<evidence type="ECO:0000313" key="6">
    <source>
        <dbReference type="Proteomes" id="UP000095558"/>
    </source>
</evidence>
<gene>
    <name evidence="5" type="ORF">ERS852470_00256</name>
</gene>
<evidence type="ECO:0000256" key="2">
    <source>
        <dbReference type="ARBA" id="ARBA00022801"/>
    </source>
</evidence>
<dbReference type="InterPro" id="IPR020084">
    <property type="entry name" value="NUDIX_hydrolase_CS"/>
</dbReference>
<dbReference type="STRING" id="84024.ERS852471_01154"/>
<dbReference type="EMBL" id="CYZV01000002">
    <property type="protein sequence ID" value="CUN58353.1"/>
    <property type="molecule type" value="Genomic_DNA"/>
</dbReference>
<dbReference type="InterPro" id="IPR000086">
    <property type="entry name" value="NUDIX_hydrolase_dom"/>
</dbReference>
<accession>A0A173Y3V5</accession>
<comment type="cofactor">
    <cofactor evidence="1">
        <name>Mg(2+)</name>
        <dbReference type="ChEBI" id="CHEBI:18420"/>
    </cofactor>
</comment>
<dbReference type="PANTHER" id="PTHR43046:SF14">
    <property type="entry name" value="MUTT_NUDIX FAMILY PROTEIN"/>
    <property type="match status" value="1"/>
</dbReference>
<dbReference type="AlphaFoldDB" id="A0A173Y3V5"/>
<sequence>MVFPTHIVAAGALVTNEKDEVLLVKNPHRGWEFPGGQVENGEDLIEGITREVFEESGIKISVKKLAGVYSNTKSYIGWDNKTFVPTKVIFDFLAVKVSGELRESEESTEVGWFSKDIVLDMIREPWIKERAKDMIDFDGQVVYRVYSSRPYEIYRDEYI</sequence>
<proteinExistence type="inferred from homology"/>
<dbReference type="InterPro" id="IPR015797">
    <property type="entry name" value="NUDIX_hydrolase-like_dom_sf"/>
</dbReference>
<reference evidence="5 6" key="1">
    <citation type="submission" date="2015-09" db="EMBL/GenBank/DDBJ databases">
        <authorList>
            <consortium name="Pathogen Informatics"/>
        </authorList>
    </citation>
    <scope>NUCLEOTIDE SEQUENCE [LARGE SCALE GENOMIC DNA]</scope>
    <source>
        <strain evidence="5 6">2789STDY5834855</strain>
    </source>
</reference>
<dbReference type="GO" id="GO:0016787">
    <property type="term" value="F:hydrolase activity"/>
    <property type="evidence" value="ECO:0007669"/>
    <property type="project" value="UniProtKB-KW"/>
</dbReference>
<dbReference type="CDD" id="cd02883">
    <property type="entry name" value="NUDIX_Hydrolase"/>
    <property type="match status" value="1"/>
</dbReference>
<dbReference type="InterPro" id="IPR020476">
    <property type="entry name" value="Nudix_hydrolase"/>
</dbReference>
<name>A0A173Y3V5_9CLOT</name>
<dbReference type="SUPFAM" id="SSF55811">
    <property type="entry name" value="Nudix"/>
    <property type="match status" value="1"/>
</dbReference>
<dbReference type="Gene3D" id="3.90.79.10">
    <property type="entry name" value="Nucleoside Triphosphate Pyrophosphohydrolase"/>
    <property type="match status" value="1"/>
</dbReference>
<dbReference type="PANTHER" id="PTHR43046">
    <property type="entry name" value="GDP-MANNOSE MANNOSYL HYDROLASE"/>
    <property type="match status" value="1"/>
</dbReference>
<dbReference type="Pfam" id="PF00293">
    <property type="entry name" value="NUDIX"/>
    <property type="match status" value="1"/>
</dbReference>
<keyword evidence="2 3" id="KW-0378">Hydrolase</keyword>
<feature type="domain" description="Nudix hydrolase" evidence="4">
    <location>
        <begin position="5"/>
        <end position="135"/>
    </location>
</feature>
<dbReference type="PROSITE" id="PS51462">
    <property type="entry name" value="NUDIX"/>
    <property type="match status" value="1"/>
</dbReference>
<dbReference type="OrthoDB" id="9816289at2"/>
<evidence type="ECO:0000256" key="3">
    <source>
        <dbReference type="RuleBase" id="RU003476"/>
    </source>
</evidence>
<evidence type="ECO:0000259" key="4">
    <source>
        <dbReference type="PROSITE" id="PS51462"/>
    </source>
</evidence>
<evidence type="ECO:0000256" key="1">
    <source>
        <dbReference type="ARBA" id="ARBA00001946"/>
    </source>
</evidence>
<evidence type="ECO:0000313" key="5">
    <source>
        <dbReference type="EMBL" id="CUN58353.1"/>
    </source>
</evidence>
<dbReference type="RefSeq" id="WP_055275018.1">
    <property type="nucleotide sequence ID" value="NZ_CYYT01000006.1"/>
</dbReference>